<protein>
    <submittedName>
        <fullName evidence="2">Uncharacterized protein</fullName>
    </submittedName>
</protein>
<dbReference type="Proteomes" id="UP000008068">
    <property type="component" value="Unassembled WGS sequence"/>
</dbReference>
<dbReference type="OMA" id="ARMNIMS"/>
<dbReference type="EMBL" id="GL379818">
    <property type="protein sequence ID" value="EGT46738.1"/>
    <property type="molecule type" value="Genomic_DNA"/>
</dbReference>
<evidence type="ECO:0000313" key="2">
    <source>
        <dbReference type="EMBL" id="EGT46738.1"/>
    </source>
</evidence>
<dbReference type="eggNOG" id="ENOG502TJ9V">
    <property type="taxonomic scope" value="Eukaryota"/>
</dbReference>
<dbReference type="HOGENOM" id="CLU_1099370_0_0_1"/>
<feature type="region of interest" description="Disordered" evidence="1">
    <location>
        <begin position="189"/>
        <end position="223"/>
    </location>
</feature>
<keyword evidence="3" id="KW-1185">Reference proteome</keyword>
<reference evidence="3" key="1">
    <citation type="submission" date="2011-07" db="EMBL/GenBank/DDBJ databases">
        <authorList>
            <consortium name="Caenorhabditis brenneri Sequencing and Analysis Consortium"/>
            <person name="Wilson R.K."/>
        </authorList>
    </citation>
    <scope>NUCLEOTIDE SEQUENCE [LARGE SCALE GENOMIC DNA]</scope>
    <source>
        <strain evidence="3">PB2801</strain>
    </source>
</reference>
<organism evidence="3">
    <name type="scientific">Caenorhabditis brenneri</name>
    <name type="common">Nematode worm</name>
    <dbReference type="NCBI Taxonomy" id="135651"/>
    <lineage>
        <taxon>Eukaryota</taxon>
        <taxon>Metazoa</taxon>
        <taxon>Ecdysozoa</taxon>
        <taxon>Nematoda</taxon>
        <taxon>Chromadorea</taxon>
        <taxon>Rhabditida</taxon>
        <taxon>Rhabditina</taxon>
        <taxon>Rhabditomorpha</taxon>
        <taxon>Rhabditoidea</taxon>
        <taxon>Rhabditidae</taxon>
        <taxon>Peloderinae</taxon>
        <taxon>Caenorhabditis</taxon>
    </lineage>
</organism>
<sequence>MMVVNVNRWSRRRYYRENLDEFRYNADCAVGAFGEAVRKLTYYSEQYNKKFFDIPLRCAKSLHQMCLQVRDGLYAERPRFRDLERLADEIRVEQMTCFNQIAKIANHTLSPRGFIAEGLYYTYKEWKKITGTHSVPEFRILESDHRYALLNFMEVFAIPPVKVFCLHSVFADITSTEFVDYDELETPQDRTVIPFQPGSTSTSPDASDDEDDSEDIGEEEEFEYLPLESGDFKEFEAMLEIDEATESDSFSARMNIMSHL</sequence>
<dbReference type="OrthoDB" id="10633137at2759"/>
<feature type="compositionally biased region" description="Acidic residues" evidence="1">
    <location>
        <begin position="206"/>
        <end position="223"/>
    </location>
</feature>
<proteinExistence type="predicted"/>
<name>G0MXE0_CAEBE</name>
<accession>G0MXE0</accession>
<evidence type="ECO:0000313" key="3">
    <source>
        <dbReference type="Proteomes" id="UP000008068"/>
    </source>
</evidence>
<dbReference type="InParanoid" id="G0MXE0"/>
<dbReference type="AlphaFoldDB" id="G0MXE0"/>
<evidence type="ECO:0000256" key="1">
    <source>
        <dbReference type="SAM" id="MobiDB-lite"/>
    </source>
</evidence>
<gene>
    <name evidence="2" type="ORF">CAEBREN_20412</name>
</gene>